<evidence type="ECO:0008006" key="7">
    <source>
        <dbReference type="Google" id="ProtNLM"/>
    </source>
</evidence>
<name>A0AAW1YJA3_RUBAR</name>
<organism evidence="5 6">
    <name type="scientific">Rubus argutus</name>
    <name type="common">Southern blackberry</name>
    <dbReference type="NCBI Taxonomy" id="59490"/>
    <lineage>
        <taxon>Eukaryota</taxon>
        <taxon>Viridiplantae</taxon>
        <taxon>Streptophyta</taxon>
        <taxon>Embryophyta</taxon>
        <taxon>Tracheophyta</taxon>
        <taxon>Spermatophyta</taxon>
        <taxon>Magnoliopsida</taxon>
        <taxon>eudicotyledons</taxon>
        <taxon>Gunneridae</taxon>
        <taxon>Pentapetalae</taxon>
        <taxon>rosids</taxon>
        <taxon>fabids</taxon>
        <taxon>Rosales</taxon>
        <taxon>Rosaceae</taxon>
        <taxon>Rosoideae</taxon>
        <taxon>Rosoideae incertae sedis</taxon>
        <taxon>Rubus</taxon>
    </lineage>
</organism>
<reference evidence="5 6" key="1">
    <citation type="journal article" date="2023" name="G3 (Bethesda)">
        <title>A chromosome-length genome assembly and annotation of blackberry (Rubus argutus, cv. 'Hillquist').</title>
        <authorList>
            <person name="Bruna T."/>
            <person name="Aryal R."/>
            <person name="Dudchenko O."/>
            <person name="Sargent D.J."/>
            <person name="Mead D."/>
            <person name="Buti M."/>
            <person name="Cavallini A."/>
            <person name="Hytonen T."/>
            <person name="Andres J."/>
            <person name="Pham M."/>
            <person name="Weisz D."/>
            <person name="Mascagni F."/>
            <person name="Usai G."/>
            <person name="Natali L."/>
            <person name="Bassil N."/>
            <person name="Fernandez G.E."/>
            <person name="Lomsadze A."/>
            <person name="Armour M."/>
            <person name="Olukolu B."/>
            <person name="Poorten T."/>
            <person name="Britton C."/>
            <person name="Davik J."/>
            <person name="Ashrafi H."/>
            <person name="Aiden E.L."/>
            <person name="Borodovsky M."/>
            <person name="Worthington M."/>
        </authorList>
    </citation>
    <scope>NUCLEOTIDE SEQUENCE [LARGE SCALE GENOMIC DNA]</scope>
    <source>
        <strain evidence="5">PI 553951</strain>
    </source>
</reference>
<dbReference type="AlphaFoldDB" id="A0AAW1YJA3"/>
<sequence length="180" mass="20422">MSKWTEMAWGLELSQQRFIWVVRPPTTKSADSAFFTSGNGDGDHSSYLPEGFLTRTRDVGMVVPLWAPQVDILGHPSVGGFFSHCGWNSTLESVTNGVPMIAWPLYAEQRMNATLLTEELGVASGQKFRRGRKWLGGRRYRDGEKIIKMGLKYRVKEKLSGKGFEGRWFVIWCTVSTLQW</sequence>
<dbReference type="PANTHER" id="PTHR48046">
    <property type="entry name" value="UDP-GLYCOSYLTRANSFERASE 72E1"/>
    <property type="match status" value="1"/>
</dbReference>
<dbReference type="InterPro" id="IPR035595">
    <property type="entry name" value="UDP_glycos_trans_CS"/>
</dbReference>
<protein>
    <recommendedName>
        <fullName evidence="7">UDP-glycosyltransferases domain-containing protein</fullName>
    </recommendedName>
</protein>
<dbReference type="SUPFAM" id="SSF53756">
    <property type="entry name" value="UDP-Glycosyltransferase/glycogen phosphorylase"/>
    <property type="match status" value="1"/>
</dbReference>
<proteinExistence type="inferred from homology"/>
<dbReference type="Proteomes" id="UP001457282">
    <property type="component" value="Unassembled WGS sequence"/>
</dbReference>
<dbReference type="Gene3D" id="3.40.50.2000">
    <property type="entry name" value="Glycogen Phosphorylase B"/>
    <property type="match status" value="1"/>
</dbReference>
<evidence type="ECO:0000256" key="2">
    <source>
        <dbReference type="ARBA" id="ARBA00022676"/>
    </source>
</evidence>
<evidence type="ECO:0000313" key="5">
    <source>
        <dbReference type="EMBL" id="KAK9948695.1"/>
    </source>
</evidence>
<dbReference type="Pfam" id="PF00201">
    <property type="entry name" value="UDPGT"/>
    <property type="match status" value="1"/>
</dbReference>
<comment type="similarity">
    <text evidence="1 4">Belongs to the UDP-glycosyltransferase family.</text>
</comment>
<keyword evidence="2 4" id="KW-0328">Glycosyltransferase</keyword>
<dbReference type="CDD" id="cd03784">
    <property type="entry name" value="GT1_Gtf-like"/>
    <property type="match status" value="1"/>
</dbReference>
<accession>A0AAW1YJA3</accession>
<dbReference type="InterPro" id="IPR002213">
    <property type="entry name" value="UDP_glucos_trans"/>
</dbReference>
<evidence type="ECO:0000313" key="6">
    <source>
        <dbReference type="Proteomes" id="UP001457282"/>
    </source>
</evidence>
<keyword evidence="3 4" id="KW-0808">Transferase</keyword>
<comment type="caution">
    <text evidence="5">The sequence shown here is derived from an EMBL/GenBank/DDBJ whole genome shotgun (WGS) entry which is preliminary data.</text>
</comment>
<keyword evidence="6" id="KW-1185">Reference proteome</keyword>
<dbReference type="PANTHER" id="PTHR48046:SF1">
    <property type="entry name" value="GLYCOSYLTRANSFERASE-RELATED"/>
    <property type="match status" value="1"/>
</dbReference>
<gene>
    <name evidence="5" type="ORF">M0R45_004260</name>
</gene>
<dbReference type="GO" id="GO:0008194">
    <property type="term" value="F:UDP-glycosyltransferase activity"/>
    <property type="evidence" value="ECO:0007669"/>
    <property type="project" value="InterPro"/>
</dbReference>
<evidence type="ECO:0000256" key="4">
    <source>
        <dbReference type="RuleBase" id="RU003718"/>
    </source>
</evidence>
<evidence type="ECO:0000256" key="1">
    <source>
        <dbReference type="ARBA" id="ARBA00009995"/>
    </source>
</evidence>
<dbReference type="FunFam" id="3.40.50.2000:FF:000056">
    <property type="entry name" value="Glycosyltransferase"/>
    <property type="match status" value="1"/>
</dbReference>
<dbReference type="EMBL" id="JBEDUW010000001">
    <property type="protein sequence ID" value="KAK9948695.1"/>
    <property type="molecule type" value="Genomic_DNA"/>
</dbReference>
<dbReference type="PROSITE" id="PS00375">
    <property type="entry name" value="UDPGT"/>
    <property type="match status" value="1"/>
</dbReference>
<evidence type="ECO:0000256" key="3">
    <source>
        <dbReference type="ARBA" id="ARBA00022679"/>
    </source>
</evidence>